<dbReference type="InterPro" id="IPR036378">
    <property type="entry name" value="FAS1_dom_sf"/>
</dbReference>
<feature type="domain" description="FAS1" evidence="2">
    <location>
        <begin position="221"/>
        <end position="357"/>
    </location>
</feature>
<feature type="chain" id="PRO_5034610377" description="FAS1 domain-containing protein" evidence="1">
    <location>
        <begin position="20"/>
        <end position="367"/>
    </location>
</feature>
<comment type="caution">
    <text evidence="3">The sequence shown here is derived from an EMBL/GenBank/DDBJ whole genome shotgun (WGS) entry which is preliminary data.</text>
</comment>
<proteinExistence type="predicted"/>
<dbReference type="InterPro" id="IPR000782">
    <property type="entry name" value="FAS1_domain"/>
</dbReference>
<dbReference type="PANTHER" id="PTHR10900">
    <property type="entry name" value="PERIOSTIN-RELATED"/>
    <property type="match status" value="1"/>
</dbReference>
<evidence type="ECO:0000313" key="4">
    <source>
        <dbReference type="Proteomes" id="UP000613177"/>
    </source>
</evidence>
<dbReference type="GO" id="GO:0030198">
    <property type="term" value="P:extracellular matrix organization"/>
    <property type="evidence" value="ECO:0007669"/>
    <property type="project" value="TreeGrafter"/>
</dbReference>
<dbReference type="SMART" id="SM00554">
    <property type="entry name" value="FAS1"/>
    <property type="match status" value="2"/>
</dbReference>
<dbReference type="EMBL" id="JAEPRE010000182">
    <property type="protein sequence ID" value="KAG2230798.1"/>
    <property type="molecule type" value="Genomic_DNA"/>
</dbReference>
<dbReference type="Proteomes" id="UP000613177">
    <property type="component" value="Unassembled WGS sequence"/>
</dbReference>
<accession>A0A8H7VW20</accession>
<gene>
    <name evidence="3" type="ORF">INT48_008739</name>
</gene>
<dbReference type="GO" id="GO:0050839">
    <property type="term" value="F:cell adhesion molecule binding"/>
    <property type="evidence" value="ECO:0007669"/>
    <property type="project" value="TreeGrafter"/>
</dbReference>
<dbReference type="GO" id="GO:0007155">
    <property type="term" value="P:cell adhesion"/>
    <property type="evidence" value="ECO:0007669"/>
    <property type="project" value="TreeGrafter"/>
</dbReference>
<dbReference type="GO" id="GO:0031012">
    <property type="term" value="C:extracellular matrix"/>
    <property type="evidence" value="ECO:0007669"/>
    <property type="project" value="TreeGrafter"/>
</dbReference>
<keyword evidence="4" id="KW-1185">Reference proteome</keyword>
<dbReference type="Gene3D" id="2.30.180.10">
    <property type="entry name" value="FAS1 domain"/>
    <property type="match status" value="2"/>
</dbReference>
<dbReference type="SUPFAM" id="SSF82153">
    <property type="entry name" value="FAS1 domain"/>
    <property type="match status" value="2"/>
</dbReference>
<organism evidence="3 4">
    <name type="scientific">Thamnidium elegans</name>
    <dbReference type="NCBI Taxonomy" id="101142"/>
    <lineage>
        <taxon>Eukaryota</taxon>
        <taxon>Fungi</taxon>
        <taxon>Fungi incertae sedis</taxon>
        <taxon>Mucoromycota</taxon>
        <taxon>Mucoromycotina</taxon>
        <taxon>Mucoromycetes</taxon>
        <taxon>Mucorales</taxon>
        <taxon>Mucorineae</taxon>
        <taxon>Mucoraceae</taxon>
        <taxon>Thamnidium</taxon>
    </lineage>
</organism>
<dbReference type="OrthoDB" id="286301at2759"/>
<dbReference type="Pfam" id="PF02469">
    <property type="entry name" value="Fasciclin"/>
    <property type="match status" value="2"/>
</dbReference>
<dbReference type="AlphaFoldDB" id="A0A8H7VW20"/>
<evidence type="ECO:0000259" key="2">
    <source>
        <dbReference type="PROSITE" id="PS50213"/>
    </source>
</evidence>
<sequence length="367" mass="40111">MQIGKYLSLALLGVSAVVAQTQNQTQNDNNSTIYDLLSAPNNNLNASRFIGLVNSDTGYQPIINLLKNPGNLTCFVPSDGVLNKVLTVWKAYAKQHKINVTGDYPPANMSYNNYTVSDLITYHIVGDRVNLTNLTDHNISVSVVHSVLNNSKVDHLGTGLPILIGNNASYAEFHNQTWMQANGSYLEYEVGNGHDDTDVDIKDVNATNGLINIISSVLIPPMSPTTVIKEVDDLDGFEELLKKYPIIGSTLNSTTNFTLFAPASDALKKANLTGMNNDTIQDLVRSHLVEGVYYTPNITANALTNDGNTNFTTFSNITFPAYVNSTSGYITLNKTARIVDSNIFFNNGVMHVVDSIISNDTEHDHDD</sequence>
<feature type="signal peptide" evidence="1">
    <location>
        <begin position="1"/>
        <end position="19"/>
    </location>
</feature>
<dbReference type="InterPro" id="IPR050904">
    <property type="entry name" value="Adhesion/Biosynth-related"/>
</dbReference>
<dbReference type="GO" id="GO:0005615">
    <property type="term" value="C:extracellular space"/>
    <property type="evidence" value="ECO:0007669"/>
    <property type="project" value="TreeGrafter"/>
</dbReference>
<reference evidence="3" key="1">
    <citation type="submission" date="2021-01" db="EMBL/GenBank/DDBJ databases">
        <title>Metabolic potential, ecology and presence of endohyphal bacteria is reflected in genomic diversity of Mucoromycotina.</title>
        <authorList>
            <person name="Muszewska A."/>
            <person name="Okrasinska A."/>
            <person name="Steczkiewicz K."/>
            <person name="Drgas O."/>
            <person name="Orlowska M."/>
            <person name="Perlinska-Lenart U."/>
            <person name="Aleksandrzak-Piekarczyk T."/>
            <person name="Szatraj K."/>
            <person name="Zielenkiewicz U."/>
            <person name="Pilsyk S."/>
            <person name="Malc E."/>
            <person name="Mieczkowski P."/>
            <person name="Kruszewska J.S."/>
            <person name="Biernat P."/>
            <person name="Pawlowska J."/>
        </authorList>
    </citation>
    <scope>NUCLEOTIDE SEQUENCE</scope>
    <source>
        <strain evidence="3">WA0000018081</strain>
    </source>
</reference>
<evidence type="ECO:0000256" key="1">
    <source>
        <dbReference type="SAM" id="SignalP"/>
    </source>
</evidence>
<keyword evidence="1" id="KW-0732">Signal</keyword>
<name>A0A8H7VW20_9FUNG</name>
<evidence type="ECO:0000313" key="3">
    <source>
        <dbReference type="EMBL" id="KAG2230798.1"/>
    </source>
</evidence>
<feature type="domain" description="FAS1" evidence="2">
    <location>
        <begin position="33"/>
        <end position="218"/>
    </location>
</feature>
<protein>
    <recommendedName>
        <fullName evidence="2">FAS1 domain-containing protein</fullName>
    </recommendedName>
</protein>
<dbReference type="PANTHER" id="PTHR10900:SF124">
    <property type="entry name" value="FI05614P"/>
    <property type="match status" value="1"/>
</dbReference>
<dbReference type="PROSITE" id="PS50213">
    <property type="entry name" value="FAS1"/>
    <property type="match status" value="2"/>
</dbReference>